<dbReference type="PANTHER" id="PTHR35174:SF3">
    <property type="entry name" value="BLL7171 PROTEIN"/>
    <property type="match status" value="1"/>
</dbReference>
<evidence type="ECO:0000313" key="3">
    <source>
        <dbReference type="EMBL" id="SEO55498.1"/>
    </source>
</evidence>
<evidence type="ECO:0000313" key="4">
    <source>
        <dbReference type="Proteomes" id="UP000181951"/>
    </source>
</evidence>
<dbReference type="SUPFAM" id="SSF54909">
    <property type="entry name" value="Dimeric alpha+beta barrel"/>
    <property type="match status" value="1"/>
</dbReference>
<comment type="similarity">
    <text evidence="1">Belongs to the YciI family.</text>
</comment>
<dbReference type="Pfam" id="PF03795">
    <property type="entry name" value="YCII"/>
    <property type="match status" value="1"/>
</dbReference>
<dbReference type="Proteomes" id="UP000181951">
    <property type="component" value="Unassembled WGS sequence"/>
</dbReference>
<sequence>MYSVLIYQDASTGAEVDWINVGRDYRDYVAALTEAGVLRSGYQLASPETATTVAVRNGERTVTHSGGSDNPDQLGGFFVLECVDLAEAVEWAARCPGANHGKVVIRAVVPNAMDRPIDVGV</sequence>
<protein>
    <submittedName>
        <fullName evidence="3">Uncharacterized conserved protein</fullName>
    </submittedName>
</protein>
<name>A0A1H8QND1_9ACTN</name>
<dbReference type="InterPro" id="IPR011008">
    <property type="entry name" value="Dimeric_a/b-barrel"/>
</dbReference>
<gene>
    <name evidence="3" type="ORF">SAMN05216267_103082</name>
</gene>
<evidence type="ECO:0000259" key="2">
    <source>
        <dbReference type="Pfam" id="PF03795"/>
    </source>
</evidence>
<keyword evidence="4" id="KW-1185">Reference proteome</keyword>
<dbReference type="PANTHER" id="PTHR35174">
    <property type="entry name" value="BLL7171 PROTEIN-RELATED"/>
    <property type="match status" value="1"/>
</dbReference>
<proteinExistence type="inferred from homology"/>
<organism evidence="3 4">
    <name type="scientific">Actinacidiphila rubida</name>
    <dbReference type="NCBI Taxonomy" id="310780"/>
    <lineage>
        <taxon>Bacteria</taxon>
        <taxon>Bacillati</taxon>
        <taxon>Actinomycetota</taxon>
        <taxon>Actinomycetes</taxon>
        <taxon>Kitasatosporales</taxon>
        <taxon>Streptomycetaceae</taxon>
        <taxon>Actinacidiphila</taxon>
    </lineage>
</organism>
<reference evidence="3 4" key="1">
    <citation type="submission" date="2016-10" db="EMBL/GenBank/DDBJ databases">
        <authorList>
            <person name="de Groot N.N."/>
        </authorList>
    </citation>
    <scope>NUCLEOTIDE SEQUENCE [LARGE SCALE GENOMIC DNA]</scope>
    <source>
        <strain evidence="3 4">CGMCC 4.2026</strain>
    </source>
</reference>
<dbReference type="EMBL" id="FODD01000030">
    <property type="protein sequence ID" value="SEO55498.1"/>
    <property type="molecule type" value="Genomic_DNA"/>
</dbReference>
<dbReference type="InterPro" id="IPR005545">
    <property type="entry name" value="YCII"/>
</dbReference>
<feature type="domain" description="YCII-related" evidence="2">
    <location>
        <begin position="21"/>
        <end position="110"/>
    </location>
</feature>
<dbReference type="AlphaFoldDB" id="A0A1H8QND1"/>
<accession>A0A1H8QND1</accession>
<evidence type="ECO:0000256" key="1">
    <source>
        <dbReference type="ARBA" id="ARBA00007689"/>
    </source>
</evidence>
<dbReference type="Gene3D" id="3.30.70.1060">
    <property type="entry name" value="Dimeric alpha+beta barrel"/>
    <property type="match status" value="1"/>
</dbReference>
<dbReference type="STRING" id="310780.SAMN05216267_103082"/>